<dbReference type="Proteomes" id="UP000623467">
    <property type="component" value="Unassembled WGS sequence"/>
</dbReference>
<comment type="caution">
    <text evidence="8">The sequence shown here is derived from an EMBL/GenBank/DDBJ whole genome shotgun (WGS) entry which is preliminary data.</text>
</comment>
<feature type="domain" description="C2H2-type" evidence="7">
    <location>
        <begin position="234"/>
        <end position="264"/>
    </location>
</feature>
<evidence type="ECO:0000256" key="2">
    <source>
        <dbReference type="ARBA" id="ARBA00022737"/>
    </source>
</evidence>
<evidence type="ECO:0000256" key="1">
    <source>
        <dbReference type="ARBA" id="ARBA00022723"/>
    </source>
</evidence>
<evidence type="ECO:0000256" key="3">
    <source>
        <dbReference type="ARBA" id="ARBA00022771"/>
    </source>
</evidence>
<keyword evidence="2" id="KW-0677">Repeat</keyword>
<evidence type="ECO:0000256" key="6">
    <source>
        <dbReference type="SAM" id="MobiDB-lite"/>
    </source>
</evidence>
<protein>
    <submittedName>
        <fullName evidence="8">C2h2 conidiation transcription factor</fullName>
    </submittedName>
</protein>
<evidence type="ECO:0000256" key="4">
    <source>
        <dbReference type="ARBA" id="ARBA00022833"/>
    </source>
</evidence>
<dbReference type="SMART" id="SM00355">
    <property type="entry name" value="ZnF_C2H2"/>
    <property type="match status" value="2"/>
</dbReference>
<evidence type="ECO:0000259" key="7">
    <source>
        <dbReference type="PROSITE" id="PS50157"/>
    </source>
</evidence>
<dbReference type="GO" id="GO:0000978">
    <property type="term" value="F:RNA polymerase II cis-regulatory region sequence-specific DNA binding"/>
    <property type="evidence" value="ECO:0007669"/>
    <property type="project" value="TreeGrafter"/>
</dbReference>
<name>A0A8H6ZEB2_9AGAR</name>
<dbReference type="Pfam" id="PF00096">
    <property type="entry name" value="zf-C2H2"/>
    <property type="match status" value="2"/>
</dbReference>
<dbReference type="GO" id="GO:0008270">
    <property type="term" value="F:zinc ion binding"/>
    <property type="evidence" value="ECO:0007669"/>
    <property type="project" value="UniProtKB-KW"/>
</dbReference>
<dbReference type="EMBL" id="JACAZH010000001">
    <property type="protein sequence ID" value="KAF7376112.1"/>
    <property type="molecule type" value="Genomic_DNA"/>
</dbReference>
<dbReference type="FunFam" id="3.30.160.60:FF:000100">
    <property type="entry name" value="Zinc finger 45-like"/>
    <property type="match status" value="2"/>
</dbReference>
<evidence type="ECO:0000313" key="8">
    <source>
        <dbReference type="EMBL" id="KAF7376112.1"/>
    </source>
</evidence>
<evidence type="ECO:0000256" key="5">
    <source>
        <dbReference type="PROSITE-ProRule" id="PRU00042"/>
    </source>
</evidence>
<dbReference type="PROSITE" id="PS00028">
    <property type="entry name" value="ZINC_FINGER_C2H2_1"/>
    <property type="match status" value="2"/>
</dbReference>
<dbReference type="InterPro" id="IPR013087">
    <property type="entry name" value="Znf_C2H2_type"/>
</dbReference>
<keyword evidence="9" id="KW-1185">Reference proteome</keyword>
<evidence type="ECO:0000313" key="9">
    <source>
        <dbReference type="Proteomes" id="UP000623467"/>
    </source>
</evidence>
<dbReference type="PANTHER" id="PTHR23235:SF120">
    <property type="entry name" value="KRUPPEL-LIKE FACTOR 15"/>
    <property type="match status" value="1"/>
</dbReference>
<gene>
    <name evidence="8" type="ORF">MSAN_00026000</name>
</gene>
<keyword evidence="4" id="KW-0862">Zinc</keyword>
<dbReference type="GO" id="GO:0000981">
    <property type="term" value="F:DNA-binding transcription factor activity, RNA polymerase II-specific"/>
    <property type="evidence" value="ECO:0007669"/>
    <property type="project" value="TreeGrafter"/>
</dbReference>
<keyword evidence="1" id="KW-0479">Metal-binding</keyword>
<keyword evidence="3 5" id="KW-0863">Zinc-finger</keyword>
<dbReference type="SUPFAM" id="SSF57667">
    <property type="entry name" value="beta-beta-alpha zinc fingers"/>
    <property type="match status" value="1"/>
</dbReference>
<dbReference type="Gene3D" id="3.30.160.60">
    <property type="entry name" value="Classic Zinc Finger"/>
    <property type="match status" value="2"/>
</dbReference>
<dbReference type="PROSITE" id="PS50157">
    <property type="entry name" value="ZINC_FINGER_C2H2_2"/>
    <property type="match status" value="2"/>
</dbReference>
<feature type="domain" description="C2H2-type" evidence="7">
    <location>
        <begin position="206"/>
        <end position="233"/>
    </location>
</feature>
<sequence>MVTLEAFGNCNRQLPRQCPGALPTRHEYLRNTLDVCSPFPLPLKIMYHAPYRTLSDDHKPTLPSIGRIFDGAPATTLPVYRRPSLTLPPLDNGSSWKMTSRQMPEEMARAYSYSSVYPEDAYRISNYNMMPRGRLSPESDPGRDGLSSASSYSSSSSPYDTRMSSMPPYRPSSAPHLGAYRSTPTYHQPAPNPFYASRPPSSAARHQCTYCNKRFNRPSGLKIHLTTHTGDKPFVCPEESCGRSFSVRSNMRRHVRIVHQLTREGSGEPRATSES</sequence>
<feature type="region of interest" description="Disordered" evidence="6">
    <location>
        <begin position="133"/>
        <end position="200"/>
    </location>
</feature>
<dbReference type="InterPro" id="IPR036236">
    <property type="entry name" value="Znf_C2H2_sf"/>
</dbReference>
<dbReference type="OrthoDB" id="6077919at2759"/>
<feature type="compositionally biased region" description="Low complexity" evidence="6">
    <location>
        <begin position="147"/>
        <end position="175"/>
    </location>
</feature>
<proteinExistence type="predicted"/>
<reference evidence="8" key="1">
    <citation type="submission" date="2020-05" db="EMBL/GenBank/DDBJ databases">
        <title>Mycena genomes resolve the evolution of fungal bioluminescence.</title>
        <authorList>
            <person name="Tsai I.J."/>
        </authorList>
    </citation>
    <scope>NUCLEOTIDE SEQUENCE</scope>
    <source>
        <strain evidence="8">160909Yilan</strain>
    </source>
</reference>
<organism evidence="8 9">
    <name type="scientific">Mycena sanguinolenta</name>
    <dbReference type="NCBI Taxonomy" id="230812"/>
    <lineage>
        <taxon>Eukaryota</taxon>
        <taxon>Fungi</taxon>
        <taxon>Dikarya</taxon>
        <taxon>Basidiomycota</taxon>
        <taxon>Agaricomycotina</taxon>
        <taxon>Agaricomycetes</taxon>
        <taxon>Agaricomycetidae</taxon>
        <taxon>Agaricales</taxon>
        <taxon>Marasmiineae</taxon>
        <taxon>Mycenaceae</taxon>
        <taxon>Mycena</taxon>
    </lineage>
</organism>
<dbReference type="AlphaFoldDB" id="A0A8H6ZEB2"/>
<dbReference type="PANTHER" id="PTHR23235">
    <property type="entry name" value="KRUEPPEL-LIKE TRANSCRIPTION FACTOR"/>
    <property type="match status" value="1"/>
</dbReference>
<accession>A0A8H6ZEB2</accession>